<dbReference type="AlphaFoldDB" id="A0A0N4VCP5"/>
<reference evidence="4" key="1">
    <citation type="submission" date="2017-02" db="UniProtKB">
        <authorList>
            <consortium name="WormBaseParasite"/>
        </authorList>
    </citation>
    <scope>IDENTIFICATION</scope>
</reference>
<proteinExistence type="predicted"/>
<gene>
    <name evidence="2" type="ORF">EVEC_LOCUS7829</name>
</gene>
<keyword evidence="3" id="KW-1185">Reference proteome</keyword>
<evidence type="ECO:0000313" key="4">
    <source>
        <dbReference type="WBParaSite" id="EVEC_0000834501-mRNA-1"/>
    </source>
</evidence>
<reference evidence="2 3" key="2">
    <citation type="submission" date="2018-10" db="EMBL/GenBank/DDBJ databases">
        <authorList>
            <consortium name="Pathogen Informatics"/>
        </authorList>
    </citation>
    <scope>NUCLEOTIDE SEQUENCE [LARGE SCALE GENOMIC DNA]</scope>
</reference>
<name>A0A0N4VCP5_ENTVE</name>
<organism evidence="4">
    <name type="scientific">Enterobius vermicularis</name>
    <name type="common">Human pinworm</name>
    <dbReference type="NCBI Taxonomy" id="51028"/>
    <lineage>
        <taxon>Eukaryota</taxon>
        <taxon>Metazoa</taxon>
        <taxon>Ecdysozoa</taxon>
        <taxon>Nematoda</taxon>
        <taxon>Chromadorea</taxon>
        <taxon>Rhabditida</taxon>
        <taxon>Spirurina</taxon>
        <taxon>Oxyuridomorpha</taxon>
        <taxon>Oxyuroidea</taxon>
        <taxon>Oxyuridae</taxon>
        <taxon>Enterobius</taxon>
    </lineage>
</organism>
<sequence>MFNDAFSADMIPKERRNPRGFQGDQRGHNVRQTFDSPFGSPYVPQSSEYKFSSEGSSPNSNRERYMYPNNRQHRGSATSFSPPNSNSRFSAPYYNKNPRQGYFNGSNSSQRSGNQQWNSGSRNYGRDHFPNSARGGSFKRRPGGYSAGPVNDVAFNVHDYVIPAMTTDPWAELKKKYFEEREQQNFEQKAGLE</sequence>
<evidence type="ECO:0000313" key="2">
    <source>
        <dbReference type="EMBL" id="VDD93078.1"/>
    </source>
</evidence>
<feature type="compositionally biased region" description="Low complexity" evidence="1">
    <location>
        <begin position="79"/>
        <end position="90"/>
    </location>
</feature>
<feature type="region of interest" description="Disordered" evidence="1">
    <location>
        <begin position="1"/>
        <end position="143"/>
    </location>
</feature>
<dbReference type="WBParaSite" id="EVEC_0000834501-mRNA-1">
    <property type="protein sequence ID" value="EVEC_0000834501-mRNA-1"/>
    <property type="gene ID" value="EVEC_0000834501"/>
</dbReference>
<accession>A0A0N4VCP5</accession>
<feature type="compositionally biased region" description="Low complexity" evidence="1">
    <location>
        <begin position="104"/>
        <end position="121"/>
    </location>
</feature>
<feature type="compositionally biased region" description="Low complexity" evidence="1">
    <location>
        <begin position="46"/>
        <end position="57"/>
    </location>
</feature>
<dbReference type="OrthoDB" id="5815335at2759"/>
<evidence type="ECO:0000313" key="3">
    <source>
        <dbReference type="Proteomes" id="UP000274131"/>
    </source>
</evidence>
<dbReference type="Proteomes" id="UP000274131">
    <property type="component" value="Unassembled WGS sequence"/>
</dbReference>
<protein>
    <submittedName>
        <fullName evidence="4">XRN_M domain-containing protein</fullName>
    </submittedName>
</protein>
<evidence type="ECO:0000256" key="1">
    <source>
        <dbReference type="SAM" id="MobiDB-lite"/>
    </source>
</evidence>
<dbReference type="EMBL" id="UXUI01009112">
    <property type="protein sequence ID" value="VDD93078.1"/>
    <property type="molecule type" value="Genomic_DNA"/>
</dbReference>